<reference evidence="2" key="1">
    <citation type="journal article" date="2020" name="Stud. Mycol.">
        <title>101 Dothideomycetes genomes: a test case for predicting lifestyles and emergence of pathogens.</title>
        <authorList>
            <person name="Haridas S."/>
            <person name="Albert R."/>
            <person name="Binder M."/>
            <person name="Bloem J."/>
            <person name="Labutti K."/>
            <person name="Salamov A."/>
            <person name="Andreopoulos B."/>
            <person name="Baker S."/>
            <person name="Barry K."/>
            <person name="Bills G."/>
            <person name="Bluhm B."/>
            <person name="Cannon C."/>
            <person name="Castanera R."/>
            <person name="Culley D."/>
            <person name="Daum C."/>
            <person name="Ezra D."/>
            <person name="Gonzalez J."/>
            <person name="Henrissat B."/>
            <person name="Kuo A."/>
            <person name="Liang C."/>
            <person name="Lipzen A."/>
            <person name="Lutzoni F."/>
            <person name="Magnuson J."/>
            <person name="Mondo S."/>
            <person name="Nolan M."/>
            <person name="Ohm R."/>
            <person name="Pangilinan J."/>
            <person name="Park H.-J."/>
            <person name="Ramirez L."/>
            <person name="Alfaro M."/>
            <person name="Sun H."/>
            <person name="Tritt A."/>
            <person name="Yoshinaga Y."/>
            <person name="Zwiers L.-H."/>
            <person name="Turgeon B."/>
            <person name="Goodwin S."/>
            <person name="Spatafora J."/>
            <person name="Crous P."/>
            <person name="Grigoriev I."/>
        </authorList>
    </citation>
    <scope>NUCLEOTIDE SEQUENCE</scope>
    <source>
        <strain evidence="2">CBS 125425</strain>
    </source>
</reference>
<dbReference type="EMBL" id="ML996181">
    <property type="protein sequence ID" value="KAF2732181.1"/>
    <property type="molecule type" value="Genomic_DNA"/>
</dbReference>
<comment type="caution">
    <text evidence="2">The sequence shown here is derived from an EMBL/GenBank/DDBJ whole genome shotgun (WGS) entry which is preliminary data.</text>
</comment>
<sequence length="85" mass="9563">MVGHHWAKCVLFSSSFLTSFCHGLGTIQREVQGRIHAALQAFTVGAGKPPLVMGLHCTTEFERNLWLASDDRGVAWRRSARRSFY</sequence>
<organism evidence="2 3">
    <name type="scientific">Polyplosphaeria fusca</name>
    <dbReference type="NCBI Taxonomy" id="682080"/>
    <lineage>
        <taxon>Eukaryota</taxon>
        <taxon>Fungi</taxon>
        <taxon>Dikarya</taxon>
        <taxon>Ascomycota</taxon>
        <taxon>Pezizomycotina</taxon>
        <taxon>Dothideomycetes</taxon>
        <taxon>Pleosporomycetidae</taxon>
        <taxon>Pleosporales</taxon>
        <taxon>Tetraplosphaeriaceae</taxon>
        <taxon>Polyplosphaeria</taxon>
    </lineage>
</organism>
<evidence type="ECO:0008006" key="4">
    <source>
        <dbReference type="Google" id="ProtNLM"/>
    </source>
</evidence>
<feature type="signal peptide" evidence="1">
    <location>
        <begin position="1"/>
        <end position="23"/>
    </location>
</feature>
<dbReference type="Proteomes" id="UP000799444">
    <property type="component" value="Unassembled WGS sequence"/>
</dbReference>
<dbReference type="AlphaFoldDB" id="A0A9P4V0H8"/>
<evidence type="ECO:0000313" key="2">
    <source>
        <dbReference type="EMBL" id="KAF2732181.1"/>
    </source>
</evidence>
<feature type="chain" id="PRO_5040105348" description="Secreted protein" evidence="1">
    <location>
        <begin position="24"/>
        <end position="85"/>
    </location>
</feature>
<gene>
    <name evidence="2" type="ORF">EJ04DRAFT_341277</name>
</gene>
<name>A0A9P4V0H8_9PLEO</name>
<protein>
    <recommendedName>
        <fullName evidence="4">Secreted protein</fullName>
    </recommendedName>
</protein>
<evidence type="ECO:0000256" key="1">
    <source>
        <dbReference type="SAM" id="SignalP"/>
    </source>
</evidence>
<evidence type="ECO:0000313" key="3">
    <source>
        <dbReference type="Proteomes" id="UP000799444"/>
    </source>
</evidence>
<keyword evidence="1" id="KW-0732">Signal</keyword>
<keyword evidence="3" id="KW-1185">Reference proteome</keyword>
<accession>A0A9P4V0H8</accession>
<proteinExistence type="predicted"/>